<evidence type="ECO:0000313" key="6">
    <source>
        <dbReference type="Proteomes" id="UP000270673"/>
    </source>
</evidence>
<evidence type="ECO:0000256" key="2">
    <source>
        <dbReference type="ARBA" id="ARBA00022490"/>
    </source>
</evidence>
<keyword evidence="6" id="KW-1185">Reference proteome</keyword>
<dbReference type="CDD" id="cd02140">
    <property type="entry name" value="Frm2-like"/>
    <property type="match status" value="1"/>
</dbReference>
<feature type="domain" description="Nitroreductase" evidence="4">
    <location>
        <begin position="11"/>
        <end position="178"/>
    </location>
</feature>
<dbReference type="OrthoDB" id="9810617at2"/>
<evidence type="ECO:0000256" key="1">
    <source>
        <dbReference type="ARBA" id="ARBA00004496"/>
    </source>
</evidence>
<name>A0A3S9VPU5_9BACT</name>
<dbReference type="GO" id="GO:0016491">
    <property type="term" value="F:oxidoreductase activity"/>
    <property type="evidence" value="ECO:0007669"/>
    <property type="project" value="UniProtKB-KW"/>
</dbReference>
<dbReference type="Pfam" id="PF00881">
    <property type="entry name" value="Nitroreductase"/>
    <property type="match status" value="1"/>
</dbReference>
<dbReference type="GO" id="GO:0005737">
    <property type="term" value="C:cytoplasm"/>
    <property type="evidence" value="ECO:0007669"/>
    <property type="project" value="UniProtKB-SubCell"/>
</dbReference>
<accession>A0A3S9VPU5</accession>
<keyword evidence="3" id="KW-0560">Oxidoreductase</keyword>
<gene>
    <name evidence="5" type="ORF">D8S85_02445</name>
</gene>
<sequence>MERKFKEALLHRRSYYALSNKSLVSDEEIENIVKFAVKNIPSAFNSQSTRMVLLLGVQHVKLWNIVKDTLRKIVPAEAFKTTENKIDKSFASGYGTVLFFEERKVVEGLQKSFPTYQEKFPLWSQQTSAMHQLAVWTMLEDVGFGASLQHYNPLIDEVVLKEWQLPETWELIAQMPFGVPLQEPGTKEFNPIEERVRIFK</sequence>
<dbReference type="InterPro" id="IPR033877">
    <property type="entry name" value="Frm2/Hbn1"/>
</dbReference>
<comment type="subcellular location">
    <subcellularLocation>
        <location evidence="1">Cytoplasm</location>
    </subcellularLocation>
</comment>
<reference evidence="5 6" key="1">
    <citation type="submission" date="2018-10" db="EMBL/GenBank/DDBJ databases">
        <title>Butyricimonas faecalis sp. nov., isolated from human faeces and emended description of the genus Butyricimonas.</title>
        <authorList>
            <person name="Le Roy T."/>
            <person name="Van der Smissen P."/>
            <person name="Paquot A."/>
            <person name="Delzenne N."/>
            <person name="Muccioli G."/>
            <person name="Collet J.-F."/>
            <person name="Cani P.D."/>
        </authorList>
    </citation>
    <scope>NUCLEOTIDE SEQUENCE [LARGE SCALE GENOMIC DNA]</scope>
    <source>
        <strain evidence="5 6">H184</strain>
    </source>
</reference>
<organism evidence="5 6">
    <name type="scientific">Butyricimonas faecalis</name>
    <dbReference type="NCBI Taxonomy" id="2093856"/>
    <lineage>
        <taxon>Bacteria</taxon>
        <taxon>Pseudomonadati</taxon>
        <taxon>Bacteroidota</taxon>
        <taxon>Bacteroidia</taxon>
        <taxon>Bacteroidales</taxon>
        <taxon>Odoribacteraceae</taxon>
        <taxon>Butyricimonas</taxon>
    </lineage>
</organism>
<evidence type="ECO:0000313" key="5">
    <source>
        <dbReference type="EMBL" id="AZS28525.1"/>
    </source>
</evidence>
<dbReference type="AlphaFoldDB" id="A0A3S9VPU5"/>
<dbReference type="RefSeq" id="WP_106624641.1">
    <property type="nucleotide sequence ID" value="NZ_CP032819.1"/>
</dbReference>
<protein>
    <submittedName>
        <fullName evidence="5">Nitroreductase family protein</fullName>
    </submittedName>
</protein>
<dbReference type="SUPFAM" id="SSF55469">
    <property type="entry name" value="FMN-dependent nitroreductase-like"/>
    <property type="match status" value="1"/>
</dbReference>
<dbReference type="Gene3D" id="3.40.109.10">
    <property type="entry name" value="NADH Oxidase"/>
    <property type="match status" value="1"/>
</dbReference>
<dbReference type="KEGG" id="buy:D8S85_02445"/>
<dbReference type="FunFam" id="3.40.109.10:FF:000001">
    <property type="entry name" value="Nitroreductase family"/>
    <property type="match status" value="1"/>
</dbReference>
<evidence type="ECO:0000259" key="4">
    <source>
        <dbReference type="Pfam" id="PF00881"/>
    </source>
</evidence>
<dbReference type="PANTHER" id="PTHR43035:SF1">
    <property type="entry name" value="FATTY ACID REPRESSION MUTANT PROTEIN 2-RELATED"/>
    <property type="match status" value="1"/>
</dbReference>
<proteinExistence type="predicted"/>
<evidence type="ECO:0000256" key="3">
    <source>
        <dbReference type="ARBA" id="ARBA00023002"/>
    </source>
</evidence>
<dbReference type="InterPro" id="IPR000415">
    <property type="entry name" value="Nitroreductase-like"/>
</dbReference>
<dbReference type="Proteomes" id="UP000270673">
    <property type="component" value="Chromosome"/>
</dbReference>
<dbReference type="GO" id="GO:0034599">
    <property type="term" value="P:cellular response to oxidative stress"/>
    <property type="evidence" value="ECO:0007669"/>
    <property type="project" value="InterPro"/>
</dbReference>
<keyword evidence="2" id="KW-0963">Cytoplasm</keyword>
<dbReference type="InterPro" id="IPR029479">
    <property type="entry name" value="Nitroreductase"/>
</dbReference>
<dbReference type="EMBL" id="CP032819">
    <property type="protein sequence ID" value="AZS28525.1"/>
    <property type="molecule type" value="Genomic_DNA"/>
</dbReference>
<dbReference type="PANTHER" id="PTHR43035">
    <property type="entry name" value="FATTY ACID REPRESSION MUTANT PROTEIN 2-RELATED"/>
    <property type="match status" value="1"/>
</dbReference>